<evidence type="ECO:0000256" key="4">
    <source>
        <dbReference type="ARBA" id="ARBA00023136"/>
    </source>
</evidence>
<organism evidence="5">
    <name type="scientific">Medioppia subpectinata</name>
    <dbReference type="NCBI Taxonomy" id="1979941"/>
    <lineage>
        <taxon>Eukaryota</taxon>
        <taxon>Metazoa</taxon>
        <taxon>Ecdysozoa</taxon>
        <taxon>Arthropoda</taxon>
        <taxon>Chelicerata</taxon>
        <taxon>Arachnida</taxon>
        <taxon>Acari</taxon>
        <taxon>Acariformes</taxon>
        <taxon>Sarcoptiformes</taxon>
        <taxon>Oribatida</taxon>
        <taxon>Brachypylina</taxon>
        <taxon>Oppioidea</taxon>
        <taxon>Oppiidae</taxon>
        <taxon>Medioppia</taxon>
    </lineage>
</organism>
<keyword evidence="4" id="KW-0472">Membrane</keyword>
<evidence type="ECO:0000256" key="3">
    <source>
        <dbReference type="ARBA" id="ARBA00022989"/>
    </source>
</evidence>
<dbReference type="Proteomes" id="UP000759131">
    <property type="component" value="Unassembled WGS sequence"/>
</dbReference>
<dbReference type="GO" id="GO:0016020">
    <property type="term" value="C:membrane"/>
    <property type="evidence" value="ECO:0007669"/>
    <property type="project" value="UniProtKB-SubCell"/>
</dbReference>
<keyword evidence="6" id="KW-1185">Reference proteome</keyword>
<dbReference type="PANTHER" id="PTHR12988">
    <property type="entry name" value="SPHINGOMYELIN PHOSPHODIESTERASE 4"/>
    <property type="match status" value="1"/>
</dbReference>
<evidence type="ECO:0000313" key="5">
    <source>
        <dbReference type="EMBL" id="CAD7621431.1"/>
    </source>
</evidence>
<sequence>MNYSNNYSFNNSNVNSIPFQMRFESCLKEPIVAKCHQLSQLIHESITSNLKEIQNNYISLVEDIFGIGVHAMSTDWSLKLITRNYSPREFDTIYAFLHQNGPLFQLIRQLMNDPSYRYEFPKKYLPAPTKLSLDEGVVPSVYANKISHALSNTISVNAFEFFVYHFSYHMLNNSPTLYSQRNPYYFEHLNNANTNPSNIVYFALLESYLNYLIPLSSNQETSHQSPNSQSSIWQSLSSTTSSLLHLGTAANSSVSAKPMPASPQTSTLFKSSILNLKPLLSGGHEHHSNEQLSNRTVQDSLGSEIVKCETFLMILTEIWFNHAIPHALAKRHNSPSKQQSFSPNSDHMRAVRILVKHLHYFANSCVKQTNESLNCMDSPLNDLKRSIWSHKYFYQKRLYTFLRLSFDRWPNDTSFRLPLETWLSYIQPWRYTSATAGQTNTDDKDVKQEISLTDNQWKQFISDNLLFYSVIFRQLIPRFSRVLDLNSSKNALMLFRLTKVFSQQNLALWIREAENSLMSSDPTATSFLQNSWATNSRASLLSPTLRQQNVNSLAGNMRHPLMESESNTFEYIPLFCPAIKPLILQLLNEISKALFSISEMITKAQLSEESTISGLSFIQYMTSFFQITEDMTKTDENKRILVDKSKTKNHLQIASTQLSALFEMPAHESDLFANETIDETNNECTPLRHRPQALYEERDGTPKLTPFGRTQLLNRQCKPNLNLIEGNPDRQPVRSYEFYYFVQILLFISDWINQRYGQQIHNLYNRQGFVGIFVKQVITGPTYYVRIVKSGTAYRPPDRVTEMLNPRISLRFMANKLYMIITTT</sequence>
<evidence type="ECO:0000313" key="6">
    <source>
        <dbReference type="Proteomes" id="UP000759131"/>
    </source>
</evidence>
<dbReference type="EMBL" id="OC855185">
    <property type="protein sequence ID" value="CAD7621431.1"/>
    <property type="molecule type" value="Genomic_DNA"/>
</dbReference>
<dbReference type="EMBL" id="CAJPIZ010000610">
    <property type="protein sequence ID" value="CAG2101861.1"/>
    <property type="molecule type" value="Genomic_DNA"/>
</dbReference>
<dbReference type="OrthoDB" id="10251508at2759"/>
<dbReference type="InterPro" id="IPR024129">
    <property type="entry name" value="Sphingomy_SMPD4"/>
</dbReference>
<dbReference type="Pfam" id="PF14724">
    <property type="entry name" value="mit_SMPDase"/>
    <property type="match status" value="1"/>
</dbReference>
<keyword evidence="2" id="KW-0812">Transmembrane</keyword>
<dbReference type="GO" id="GO:0050290">
    <property type="term" value="F:sphingomyelin phosphodiesterase D activity"/>
    <property type="evidence" value="ECO:0007669"/>
    <property type="project" value="InterPro"/>
</dbReference>
<dbReference type="GO" id="GO:0046513">
    <property type="term" value="P:ceramide biosynthetic process"/>
    <property type="evidence" value="ECO:0007669"/>
    <property type="project" value="TreeGrafter"/>
</dbReference>
<comment type="subcellular location">
    <subcellularLocation>
        <location evidence="1">Membrane</location>
        <topology evidence="1">Single-pass membrane protein</topology>
    </subcellularLocation>
</comment>
<dbReference type="PANTHER" id="PTHR12988:SF6">
    <property type="entry name" value="SPHINGOMYELIN PHOSPHODIESTERASE 4"/>
    <property type="match status" value="1"/>
</dbReference>
<dbReference type="GO" id="GO:0006685">
    <property type="term" value="P:sphingomyelin catabolic process"/>
    <property type="evidence" value="ECO:0007669"/>
    <property type="project" value="TreeGrafter"/>
</dbReference>
<dbReference type="GO" id="GO:0046475">
    <property type="term" value="P:glycerophospholipid catabolic process"/>
    <property type="evidence" value="ECO:0007669"/>
    <property type="project" value="TreeGrafter"/>
</dbReference>
<accession>A0A7R9PUS7</accession>
<dbReference type="AlphaFoldDB" id="A0A7R9PUS7"/>
<name>A0A7R9PUS7_9ACAR</name>
<evidence type="ECO:0000256" key="1">
    <source>
        <dbReference type="ARBA" id="ARBA00004167"/>
    </source>
</evidence>
<proteinExistence type="predicted"/>
<protein>
    <recommendedName>
        <fullName evidence="7">Sphingomyelin phosphodiesterase 4</fullName>
    </recommendedName>
</protein>
<reference evidence="5" key="1">
    <citation type="submission" date="2020-11" db="EMBL/GenBank/DDBJ databases">
        <authorList>
            <person name="Tran Van P."/>
        </authorList>
    </citation>
    <scope>NUCLEOTIDE SEQUENCE</scope>
</reference>
<keyword evidence="3" id="KW-1133">Transmembrane helix</keyword>
<evidence type="ECO:0000256" key="2">
    <source>
        <dbReference type="ARBA" id="ARBA00022692"/>
    </source>
</evidence>
<gene>
    <name evidence="5" type="ORF">OSB1V03_LOCUS1902</name>
</gene>
<evidence type="ECO:0008006" key="7">
    <source>
        <dbReference type="Google" id="ProtNLM"/>
    </source>
</evidence>